<comment type="caution">
    <text evidence="2">The sequence shown here is derived from an EMBL/GenBank/DDBJ whole genome shotgun (WGS) entry which is preliminary data.</text>
</comment>
<dbReference type="AlphaFoldDB" id="A0AAU9I987"/>
<keyword evidence="1" id="KW-1133">Transmembrane helix</keyword>
<dbReference type="EMBL" id="CAJZBQ010000003">
    <property type="protein sequence ID" value="CAG9310817.1"/>
    <property type="molecule type" value="Genomic_DNA"/>
</dbReference>
<keyword evidence="1" id="KW-0812">Transmembrane</keyword>
<feature type="transmembrane region" description="Helical" evidence="1">
    <location>
        <begin position="21"/>
        <end position="46"/>
    </location>
</feature>
<sequence>MIIPLFCKFLFGEISLVAIDAVISGVIFFLIAAIKIFEFFIAKFLYESTNPQRKMKIAAKFAILVL</sequence>
<keyword evidence="1" id="KW-0472">Membrane</keyword>
<name>A0AAU9I987_9CILI</name>
<protein>
    <submittedName>
        <fullName evidence="2">Uncharacterized protein</fullName>
    </submittedName>
</protein>
<keyword evidence="3" id="KW-1185">Reference proteome</keyword>
<evidence type="ECO:0000256" key="1">
    <source>
        <dbReference type="SAM" id="Phobius"/>
    </source>
</evidence>
<organism evidence="2 3">
    <name type="scientific">Blepharisma stoltei</name>
    <dbReference type="NCBI Taxonomy" id="1481888"/>
    <lineage>
        <taxon>Eukaryota</taxon>
        <taxon>Sar</taxon>
        <taxon>Alveolata</taxon>
        <taxon>Ciliophora</taxon>
        <taxon>Postciliodesmatophora</taxon>
        <taxon>Heterotrichea</taxon>
        <taxon>Heterotrichida</taxon>
        <taxon>Blepharismidae</taxon>
        <taxon>Blepharisma</taxon>
    </lineage>
</organism>
<accession>A0AAU9I987</accession>
<evidence type="ECO:0000313" key="3">
    <source>
        <dbReference type="Proteomes" id="UP001162131"/>
    </source>
</evidence>
<dbReference type="Proteomes" id="UP001162131">
    <property type="component" value="Unassembled WGS sequence"/>
</dbReference>
<proteinExistence type="predicted"/>
<evidence type="ECO:0000313" key="2">
    <source>
        <dbReference type="EMBL" id="CAG9310817.1"/>
    </source>
</evidence>
<reference evidence="2" key="1">
    <citation type="submission" date="2021-09" db="EMBL/GenBank/DDBJ databases">
        <authorList>
            <consortium name="AG Swart"/>
            <person name="Singh M."/>
            <person name="Singh A."/>
            <person name="Seah K."/>
            <person name="Emmerich C."/>
        </authorList>
    </citation>
    <scope>NUCLEOTIDE SEQUENCE</scope>
    <source>
        <strain evidence="2">ATCC30299</strain>
    </source>
</reference>
<gene>
    <name evidence="2" type="ORF">BSTOLATCC_MIC2531</name>
</gene>